<dbReference type="InParanoid" id="A0A7J7CSF8"/>
<gene>
    <name evidence="1" type="ORF">HS088_TW14G01157</name>
</gene>
<sequence length="101" mass="10578">MAGSVSNAKVVVGSVMNGLFLSMSRRGYAAAPMSASLGRGGSRVCMVGKAEESCVIKEDSGASIAWAPDPITGYYRPANHAAEIDPAELRETLLNHRGKPQ</sequence>
<dbReference type="EMBL" id="JAAARO010000014">
    <property type="protein sequence ID" value="KAF5737001.1"/>
    <property type="molecule type" value="Genomic_DNA"/>
</dbReference>
<name>A0A7J7CSF8_TRIWF</name>
<dbReference type="PANTHER" id="PTHR33509">
    <property type="entry name" value="LATE EMBRYOGENIS ABUNDANT PROTEIN 2-RELATED"/>
    <property type="match status" value="1"/>
</dbReference>
<reference evidence="1 2" key="1">
    <citation type="journal article" date="2020" name="Nat. Commun.">
        <title>Genome of Tripterygium wilfordii and identification of cytochrome P450 involved in triptolide biosynthesis.</title>
        <authorList>
            <person name="Tu L."/>
            <person name="Su P."/>
            <person name="Zhang Z."/>
            <person name="Gao L."/>
            <person name="Wang J."/>
            <person name="Hu T."/>
            <person name="Zhou J."/>
            <person name="Zhang Y."/>
            <person name="Zhao Y."/>
            <person name="Liu Y."/>
            <person name="Song Y."/>
            <person name="Tong Y."/>
            <person name="Lu Y."/>
            <person name="Yang J."/>
            <person name="Xu C."/>
            <person name="Jia M."/>
            <person name="Peters R.J."/>
            <person name="Huang L."/>
            <person name="Gao W."/>
        </authorList>
    </citation>
    <scope>NUCLEOTIDE SEQUENCE [LARGE SCALE GENOMIC DNA]</scope>
    <source>
        <strain evidence="2">cv. XIE 37</strain>
        <tissue evidence="1">Leaf</tissue>
    </source>
</reference>
<dbReference type="Pfam" id="PF03242">
    <property type="entry name" value="LEA_3a"/>
    <property type="match status" value="1"/>
</dbReference>
<comment type="caution">
    <text evidence="1">The sequence shown here is derived from an EMBL/GenBank/DDBJ whole genome shotgun (WGS) entry which is preliminary data.</text>
</comment>
<dbReference type="AlphaFoldDB" id="A0A7J7CSF8"/>
<evidence type="ECO:0000313" key="1">
    <source>
        <dbReference type="EMBL" id="KAF5737001.1"/>
    </source>
</evidence>
<dbReference type="InterPro" id="IPR004926">
    <property type="entry name" value="LEA_3a"/>
</dbReference>
<dbReference type="Proteomes" id="UP000593562">
    <property type="component" value="Unassembled WGS sequence"/>
</dbReference>
<protein>
    <submittedName>
        <fullName evidence="1">ATDI21</fullName>
    </submittedName>
</protein>
<dbReference type="FunCoup" id="A0A7J7CSF8">
    <property type="interactions" value="6"/>
</dbReference>
<organism evidence="1 2">
    <name type="scientific">Tripterygium wilfordii</name>
    <name type="common">Thunder God vine</name>
    <dbReference type="NCBI Taxonomy" id="458696"/>
    <lineage>
        <taxon>Eukaryota</taxon>
        <taxon>Viridiplantae</taxon>
        <taxon>Streptophyta</taxon>
        <taxon>Embryophyta</taxon>
        <taxon>Tracheophyta</taxon>
        <taxon>Spermatophyta</taxon>
        <taxon>Magnoliopsida</taxon>
        <taxon>eudicotyledons</taxon>
        <taxon>Gunneridae</taxon>
        <taxon>Pentapetalae</taxon>
        <taxon>rosids</taxon>
        <taxon>fabids</taxon>
        <taxon>Celastrales</taxon>
        <taxon>Celastraceae</taxon>
        <taxon>Tripterygium</taxon>
    </lineage>
</organism>
<dbReference type="PANTHER" id="PTHR33509:SF34">
    <property type="entry name" value="LATE EMBRYOGENIS ABUNDANT PROTEIN 41"/>
    <property type="match status" value="1"/>
</dbReference>
<keyword evidence="2" id="KW-1185">Reference proteome</keyword>
<evidence type="ECO:0000313" key="2">
    <source>
        <dbReference type="Proteomes" id="UP000593562"/>
    </source>
</evidence>
<dbReference type="GO" id="GO:0005739">
    <property type="term" value="C:mitochondrion"/>
    <property type="evidence" value="ECO:0007669"/>
    <property type="project" value="TreeGrafter"/>
</dbReference>
<accession>A0A7J7CSF8</accession>
<dbReference type="GO" id="GO:0006950">
    <property type="term" value="P:response to stress"/>
    <property type="evidence" value="ECO:0007669"/>
    <property type="project" value="TreeGrafter"/>
</dbReference>
<proteinExistence type="predicted"/>
<dbReference type="OrthoDB" id="1693956at2759"/>